<protein>
    <submittedName>
        <fullName evidence="4">Unplaced genomic scaffold SPHSTscaffold_161, whole genome shotgun sequence</fullName>
    </submittedName>
</protein>
<feature type="region of interest" description="Disordered" evidence="2">
    <location>
        <begin position="295"/>
        <end position="331"/>
    </location>
</feature>
<feature type="compositionally biased region" description="Polar residues" evidence="2">
    <location>
        <begin position="94"/>
        <end position="106"/>
    </location>
</feature>
<dbReference type="Proteomes" id="UP000054279">
    <property type="component" value="Unassembled WGS sequence"/>
</dbReference>
<dbReference type="InterPro" id="IPR041698">
    <property type="entry name" value="Methyltransf_25"/>
</dbReference>
<dbReference type="AlphaFoldDB" id="A0A0C9URJ1"/>
<dbReference type="InterPro" id="IPR029063">
    <property type="entry name" value="SAM-dependent_MTases_sf"/>
</dbReference>
<keyword evidence="1" id="KW-0175">Coiled coil</keyword>
<evidence type="ECO:0000313" key="5">
    <source>
        <dbReference type="Proteomes" id="UP000054279"/>
    </source>
</evidence>
<evidence type="ECO:0000313" key="4">
    <source>
        <dbReference type="EMBL" id="KIJ31832.1"/>
    </source>
</evidence>
<organism evidence="4 5">
    <name type="scientific">Sphaerobolus stellatus (strain SS14)</name>
    <dbReference type="NCBI Taxonomy" id="990650"/>
    <lineage>
        <taxon>Eukaryota</taxon>
        <taxon>Fungi</taxon>
        <taxon>Dikarya</taxon>
        <taxon>Basidiomycota</taxon>
        <taxon>Agaricomycotina</taxon>
        <taxon>Agaricomycetes</taxon>
        <taxon>Phallomycetidae</taxon>
        <taxon>Geastrales</taxon>
        <taxon>Sphaerobolaceae</taxon>
        <taxon>Sphaerobolus</taxon>
    </lineage>
</organism>
<sequence>MALDPYTSTHPRSPRHSRTKSCMSTDSEPVSSSSHRRWHYPSTGPRTYSYSSQSLPGHSPPGTPLELFQRSPRYSNTPKFEFLHPPTIPKSRSARQSVSETSSLSSRAERDSYKYLENSNSRTITPDTIEHFLGPSHYSMSSHPPSRPPSRSQGTAVLRTRPSFIRADTAPVYDSESGGTSRRPFRDHVNYVGQLPSTGSSDNSSLNATVMSHRSEPSLTQPFVSSSPPKSILSVKSKRKSSSGSQRPFNLFKSSAPPTPTSSDPSDWYSEIEFDFWGNDMKDLESRTILLRSAANKEREDGKAPRGSMENHQALKDWQTTTSGRELDEEKKKHETKQFIYKELAFVNGSYVSTHASDAVPYTLSYNPVNLQADRHSHYLVKELLNGFPTVHGALESKPPDTVLDLGCGDGTWIIDAAKFWKKTKFVGLDIQCLHPSREQILEEHGELINTDNIRFTYFDMLRYKLPFRDNSFDMVRLANLKWAIPLDKWDFMIHEAYRVLRRGGWIEIIDDAFVMDCSPHATISTTVCECLQDDLLDTLESRNLALSLDRKFMEKKLRMHFTAGAVAAQSFRLALLNEPPSSSKGDNGVVGKTAKMMGFTVGQSQPKQEKRTSFSFGRGKEKAEDISQAGSRSSRSSSKPPSSRSSRSGRDRSASVRSASSFQALTRPSSTKPTDEYDIEIDPNAYPLPNPDPAAIKPFFPTGLHVHPSRFLPLSHSELFAHVTHNVHTLLASKEAIRAHRLKKSDEHSALEEWKNTAGEKLKDKRRRLNELKIQWQNEHRNLDDQFWELEMTMRQRYNMPGPQNSGFDDDSEDESFVTVQSRPVSTSNKVSQTSIQMNASILPRGSTNMAFSSDSYTSVRNLRVFWAWK</sequence>
<reference evidence="4 5" key="1">
    <citation type="submission" date="2014-06" db="EMBL/GenBank/DDBJ databases">
        <title>Evolutionary Origins and Diversification of the Mycorrhizal Mutualists.</title>
        <authorList>
            <consortium name="DOE Joint Genome Institute"/>
            <consortium name="Mycorrhizal Genomics Consortium"/>
            <person name="Kohler A."/>
            <person name="Kuo A."/>
            <person name="Nagy L.G."/>
            <person name="Floudas D."/>
            <person name="Copeland A."/>
            <person name="Barry K.W."/>
            <person name="Cichocki N."/>
            <person name="Veneault-Fourrey C."/>
            <person name="LaButti K."/>
            <person name="Lindquist E.A."/>
            <person name="Lipzen A."/>
            <person name="Lundell T."/>
            <person name="Morin E."/>
            <person name="Murat C."/>
            <person name="Riley R."/>
            <person name="Ohm R."/>
            <person name="Sun H."/>
            <person name="Tunlid A."/>
            <person name="Henrissat B."/>
            <person name="Grigoriev I.V."/>
            <person name="Hibbett D.S."/>
            <person name="Martin F."/>
        </authorList>
    </citation>
    <scope>NUCLEOTIDE SEQUENCE [LARGE SCALE GENOMIC DNA]</scope>
    <source>
        <strain evidence="4 5">SS14</strain>
    </source>
</reference>
<feature type="compositionally biased region" description="Polar residues" evidence="2">
    <location>
        <begin position="195"/>
        <end position="229"/>
    </location>
</feature>
<dbReference type="Pfam" id="PF13649">
    <property type="entry name" value="Methyltransf_25"/>
    <property type="match status" value="1"/>
</dbReference>
<feature type="region of interest" description="Disordered" evidence="2">
    <location>
        <begin position="599"/>
        <end position="686"/>
    </location>
</feature>
<feature type="compositionally biased region" description="Polar residues" evidence="2">
    <location>
        <begin position="44"/>
        <end position="56"/>
    </location>
</feature>
<feature type="compositionally biased region" description="Polar residues" evidence="2">
    <location>
        <begin position="117"/>
        <end position="126"/>
    </location>
</feature>
<gene>
    <name evidence="4" type="ORF">M422DRAFT_36097</name>
</gene>
<feature type="compositionally biased region" description="Polar residues" evidence="2">
    <location>
        <begin position="20"/>
        <end position="33"/>
    </location>
</feature>
<feature type="compositionally biased region" description="Low complexity" evidence="2">
    <location>
        <begin position="135"/>
        <end position="152"/>
    </location>
</feature>
<proteinExistence type="predicted"/>
<feature type="compositionally biased region" description="Basic and acidic residues" evidence="2">
    <location>
        <begin position="295"/>
        <end position="304"/>
    </location>
</feature>
<feature type="compositionally biased region" description="Low complexity" evidence="2">
    <location>
        <begin position="628"/>
        <end position="647"/>
    </location>
</feature>
<evidence type="ECO:0000256" key="1">
    <source>
        <dbReference type="SAM" id="Coils"/>
    </source>
</evidence>
<accession>A0A0C9URJ1</accession>
<dbReference type="OrthoDB" id="2013972at2759"/>
<feature type="compositionally biased region" description="Basic and acidic residues" evidence="2">
    <location>
        <begin position="608"/>
        <end position="626"/>
    </location>
</feature>
<feature type="compositionally biased region" description="Polar residues" evidence="2">
    <location>
        <begin position="663"/>
        <end position="673"/>
    </location>
</feature>
<dbReference type="CDD" id="cd02440">
    <property type="entry name" value="AdoMet_MTases"/>
    <property type="match status" value="1"/>
</dbReference>
<dbReference type="EMBL" id="KN837236">
    <property type="protein sequence ID" value="KIJ31832.1"/>
    <property type="molecule type" value="Genomic_DNA"/>
</dbReference>
<feature type="domain" description="Methyltransferase" evidence="3">
    <location>
        <begin position="403"/>
        <end position="505"/>
    </location>
</feature>
<keyword evidence="5" id="KW-1185">Reference proteome</keyword>
<feature type="compositionally biased region" description="Polar residues" evidence="2">
    <location>
        <begin position="1"/>
        <end position="11"/>
    </location>
</feature>
<evidence type="ECO:0000256" key="2">
    <source>
        <dbReference type="SAM" id="MobiDB-lite"/>
    </source>
</evidence>
<name>A0A0C9URJ1_SPHS4</name>
<dbReference type="SUPFAM" id="SSF53335">
    <property type="entry name" value="S-adenosyl-L-methionine-dependent methyltransferases"/>
    <property type="match status" value="1"/>
</dbReference>
<feature type="region of interest" description="Disordered" evidence="2">
    <location>
        <begin position="1"/>
        <end position="266"/>
    </location>
</feature>
<dbReference type="Gene3D" id="3.40.50.150">
    <property type="entry name" value="Vaccinia Virus protein VP39"/>
    <property type="match status" value="1"/>
</dbReference>
<dbReference type="HOGENOM" id="CLU_329592_0_0_1"/>
<dbReference type="PANTHER" id="PTHR43591">
    <property type="entry name" value="METHYLTRANSFERASE"/>
    <property type="match status" value="1"/>
</dbReference>
<feature type="coiled-coil region" evidence="1">
    <location>
        <begin position="756"/>
        <end position="787"/>
    </location>
</feature>
<evidence type="ECO:0000259" key="3">
    <source>
        <dbReference type="Pfam" id="PF13649"/>
    </source>
</evidence>